<keyword evidence="2" id="KW-1185">Reference proteome</keyword>
<dbReference type="EMBL" id="CP034460">
    <property type="protein sequence ID" value="QBM90320.1"/>
    <property type="molecule type" value="Genomic_DNA"/>
</dbReference>
<dbReference type="Proteomes" id="UP000292447">
    <property type="component" value="Chromosome V"/>
</dbReference>
<reference evidence="2" key="1">
    <citation type="submission" date="2019-03" db="EMBL/GenBank/DDBJ databases">
        <title>Snf2 controls pulcherriminic acid biosynthesis and connects pigmentation and antifungal activity of the yeast Metschnikowia pulcherrima.</title>
        <authorList>
            <person name="Gore-Lloyd D."/>
            <person name="Sumann I."/>
            <person name="Brachmann A.O."/>
            <person name="Schneeberger K."/>
            <person name="Ortiz-Merino R.A."/>
            <person name="Moreno-Beltran M."/>
            <person name="Schlaefli M."/>
            <person name="Kirner P."/>
            <person name="Santos Kron A."/>
            <person name="Wolfe K.H."/>
            <person name="Piel J."/>
            <person name="Ahrens C.H."/>
            <person name="Henk D."/>
            <person name="Freimoser F.M."/>
        </authorList>
    </citation>
    <scope>NUCLEOTIDE SEQUENCE [LARGE SCALE GENOMIC DNA]</scope>
    <source>
        <strain evidence="2">APC 1.2</strain>
    </source>
</reference>
<organism evidence="1 2">
    <name type="scientific">Metschnikowia aff. pulcherrima</name>
    <dbReference type="NCBI Taxonomy" id="2163413"/>
    <lineage>
        <taxon>Eukaryota</taxon>
        <taxon>Fungi</taxon>
        <taxon>Dikarya</taxon>
        <taxon>Ascomycota</taxon>
        <taxon>Saccharomycotina</taxon>
        <taxon>Pichiomycetes</taxon>
        <taxon>Metschnikowiaceae</taxon>
        <taxon>Metschnikowia</taxon>
    </lineage>
</organism>
<protein>
    <submittedName>
        <fullName evidence="1">Uncharacterized protein</fullName>
    </submittedName>
</protein>
<name>A0A4P6XS54_9ASCO</name>
<accession>A0A4P6XS54</accession>
<proteinExistence type="predicted"/>
<evidence type="ECO:0000313" key="1">
    <source>
        <dbReference type="EMBL" id="QBM90320.1"/>
    </source>
</evidence>
<dbReference type="AlphaFoldDB" id="A0A4P6XS54"/>
<sequence length="295" mass="31971">MPVSSTPSKRVALAPINVNVASPLQNFKNRHSHASNSLPLTPINTPKIGLVKSMSSLAPTSVRGLGAPAAKARKLESFSEYKITHSRNVKADLAATKLKLRLQLAFYKLKLKRDAALACSPNIRVTKKSPLSQTLLLPRPQSFSRSANVNLQKPRVSLAGPRLSEVALAKTANAAKTTESEMKLYHIKPLSVFYNSYSQRLPLTSANTQRLPPVHKILRTPIKAASRALLQLGNSQPISNSDETIDETADETCGGDALKRKSDILGSLPLRQNSFGTPNSFSVAKSLLQLGLGFY</sequence>
<gene>
    <name evidence="1" type="ORF">METSCH_E05670</name>
</gene>
<evidence type="ECO:0000313" key="2">
    <source>
        <dbReference type="Proteomes" id="UP000292447"/>
    </source>
</evidence>